<dbReference type="EMBL" id="FUZA01000017">
    <property type="protein sequence ID" value="SKC20283.1"/>
    <property type="molecule type" value="Genomic_DNA"/>
</dbReference>
<protein>
    <submittedName>
        <fullName evidence="1">Uncharacterized protein</fullName>
    </submittedName>
</protein>
<dbReference type="Proteomes" id="UP000190897">
    <property type="component" value="Unassembled WGS sequence"/>
</dbReference>
<organism evidence="1 2">
    <name type="scientific">Dyadobacter psychrophilus</name>
    <dbReference type="NCBI Taxonomy" id="651661"/>
    <lineage>
        <taxon>Bacteria</taxon>
        <taxon>Pseudomonadati</taxon>
        <taxon>Bacteroidota</taxon>
        <taxon>Cytophagia</taxon>
        <taxon>Cytophagales</taxon>
        <taxon>Spirosomataceae</taxon>
        <taxon>Dyadobacter</taxon>
    </lineage>
</organism>
<reference evidence="2" key="1">
    <citation type="submission" date="2017-02" db="EMBL/GenBank/DDBJ databases">
        <authorList>
            <person name="Varghese N."/>
            <person name="Submissions S."/>
        </authorList>
    </citation>
    <scope>NUCLEOTIDE SEQUENCE [LARGE SCALE GENOMIC DNA]</scope>
    <source>
        <strain evidence="2">DSM 22270</strain>
    </source>
</reference>
<dbReference type="AlphaFoldDB" id="A0A1T5HHY8"/>
<sequence>MEITDNITLMSGIFEAEDARDILLSLITNNINFHTLRSFSAQERFGVSDCVSERQITALSKARLEIQDNLSLAKSLGCKISVDSIIRIRLLP</sequence>
<gene>
    <name evidence="1" type="ORF">SAMN05660293_05628</name>
</gene>
<accession>A0A1T5HHY8</accession>
<name>A0A1T5HHY8_9BACT</name>
<dbReference type="STRING" id="651661.SAMN05660293_05628"/>
<proteinExistence type="predicted"/>
<evidence type="ECO:0000313" key="1">
    <source>
        <dbReference type="EMBL" id="SKC20283.1"/>
    </source>
</evidence>
<evidence type="ECO:0000313" key="2">
    <source>
        <dbReference type="Proteomes" id="UP000190897"/>
    </source>
</evidence>
<keyword evidence="2" id="KW-1185">Reference proteome</keyword>